<dbReference type="AlphaFoldDB" id="A0A7D5Z5E4"/>
<reference evidence="1 2" key="1">
    <citation type="submission" date="2020-07" db="EMBL/GenBank/DDBJ databases">
        <title>Telomere length de novo assembly of all 7 chromosomes of the fungus, Metarhizium brunneum, using a novel assembly pipeline.</title>
        <authorList>
            <person name="Saud z."/>
            <person name="Kortsinoglou A."/>
            <person name="Kouvelis V.N."/>
            <person name="Butt T.M."/>
        </authorList>
    </citation>
    <scope>NUCLEOTIDE SEQUENCE [LARGE SCALE GENOMIC DNA]</scope>
    <source>
        <strain evidence="1 2">4556</strain>
    </source>
</reference>
<evidence type="ECO:0000313" key="1">
    <source>
        <dbReference type="EMBL" id="QLI66989.1"/>
    </source>
</evidence>
<accession>A0A7D5Z5E4</accession>
<protein>
    <submittedName>
        <fullName evidence="1">Uncharacterized protein</fullName>
    </submittedName>
</protein>
<dbReference type="KEGG" id="mbrn:90967739"/>
<dbReference type="EMBL" id="CP058933">
    <property type="protein sequence ID" value="QLI66989.1"/>
    <property type="molecule type" value="Genomic_DNA"/>
</dbReference>
<proteinExistence type="predicted"/>
<dbReference type="RefSeq" id="XP_065986277.1">
    <property type="nucleotide sequence ID" value="XM_066130444.1"/>
</dbReference>
<organism evidence="1 2">
    <name type="scientific">Metarhizium brunneum</name>
    <dbReference type="NCBI Taxonomy" id="500148"/>
    <lineage>
        <taxon>Eukaryota</taxon>
        <taxon>Fungi</taxon>
        <taxon>Dikarya</taxon>
        <taxon>Ascomycota</taxon>
        <taxon>Pezizomycotina</taxon>
        <taxon>Sordariomycetes</taxon>
        <taxon>Hypocreomycetidae</taxon>
        <taxon>Hypocreales</taxon>
        <taxon>Clavicipitaceae</taxon>
        <taxon>Metarhizium</taxon>
    </lineage>
</organism>
<name>A0A7D5Z5E4_9HYPO</name>
<gene>
    <name evidence="1" type="ORF">G6M90_00g048650</name>
</gene>
<evidence type="ECO:0000313" key="2">
    <source>
        <dbReference type="Proteomes" id="UP000510686"/>
    </source>
</evidence>
<dbReference type="Proteomes" id="UP000510686">
    <property type="component" value="Chromosome 2"/>
</dbReference>
<dbReference type="GeneID" id="90967739"/>
<sequence length="52" mass="5264">MPYAAQGVERTKLSGVKLPSVVISDLSTACTTITSCCLNAGPAILLLQAVGT</sequence>
<keyword evidence="2" id="KW-1185">Reference proteome</keyword>